<dbReference type="EMBL" id="MT145073">
    <property type="protein sequence ID" value="QJI03272.1"/>
    <property type="molecule type" value="Genomic_DNA"/>
</dbReference>
<reference evidence="1" key="1">
    <citation type="submission" date="2020-03" db="EMBL/GenBank/DDBJ databases">
        <title>The deep terrestrial virosphere.</title>
        <authorList>
            <person name="Holmfeldt K."/>
            <person name="Nilsson E."/>
            <person name="Simone D."/>
            <person name="Lopez-Fernandez M."/>
            <person name="Wu X."/>
            <person name="de Brujin I."/>
            <person name="Lundin D."/>
            <person name="Andersson A."/>
            <person name="Bertilsson S."/>
            <person name="Dopson M."/>
        </authorList>
    </citation>
    <scope>NUCLEOTIDE SEQUENCE</scope>
    <source>
        <strain evidence="1">TM448B04411</strain>
    </source>
</reference>
<proteinExistence type="predicted"/>
<evidence type="ECO:0000313" key="1">
    <source>
        <dbReference type="EMBL" id="QJI03272.1"/>
    </source>
</evidence>
<dbReference type="AlphaFoldDB" id="A0A6M3XZP7"/>
<gene>
    <name evidence="1" type="ORF">TM448B04411_0010</name>
</gene>
<sequence>MTLNNQTKRSIQALLSDIRWEAVETVVDEYVKENFVQESVKRDTEFNTIWYSAHSEGGKHHLLKFFKELENEAQSLNE</sequence>
<organism evidence="1">
    <name type="scientific">viral metagenome</name>
    <dbReference type="NCBI Taxonomy" id="1070528"/>
    <lineage>
        <taxon>unclassified sequences</taxon>
        <taxon>metagenomes</taxon>
        <taxon>organismal metagenomes</taxon>
    </lineage>
</organism>
<name>A0A6M3XZP7_9ZZZZ</name>
<accession>A0A6M3XZP7</accession>
<protein>
    <submittedName>
        <fullName evidence="1">Uncharacterized protein</fullName>
    </submittedName>
</protein>